<organism evidence="3 4">
    <name type="scientific">Petrolisthes cinctipes</name>
    <name type="common">Flat porcelain crab</name>
    <dbReference type="NCBI Taxonomy" id="88211"/>
    <lineage>
        <taxon>Eukaryota</taxon>
        <taxon>Metazoa</taxon>
        <taxon>Ecdysozoa</taxon>
        <taxon>Arthropoda</taxon>
        <taxon>Crustacea</taxon>
        <taxon>Multicrustacea</taxon>
        <taxon>Malacostraca</taxon>
        <taxon>Eumalacostraca</taxon>
        <taxon>Eucarida</taxon>
        <taxon>Decapoda</taxon>
        <taxon>Pleocyemata</taxon>
        <taxon>Anomura</taxon>
        <taxon>Galatheoidea</taxon>
        <taxon>Porcellanidae</taxon>
        <taxon>Petrolisthes</taxon>
    </lineage>
</organism>
<gene>
    <name evidence="3" type="ORF">Pcinc_003905</name>
</gene>
<dbReference type="AlphaFoldDB" id="A0AAE1L4A1"/>
<keyword evidence="2" id="KW-0812">Transmembrane</keyword>
<reference evidence="3" key="1">
    <citation type="submission" date="2023-10" db="EMBL/GenBank/DDBJ databases">
        <title>Genome assemblies of two species of porcelain crab, Petrolisthes cinctipes and Petrolisthes manimaculis (Anomura: Porcellanidae).</title>
        <authorList>
            <person name="Angst P."/>
        </authorList>
    </citation>
    <scope>NUCLEOTIDE SEQUENCE</scope>
    <source>
        <strain evidence="3">PB745_01</strain>
        <tissue evidence="3">Gill</tissue>
    </source>
</reference>
<keyword evidence="2" id="KW-1133">Transmembrane helix</keyword>
<evidence type="ECO:0000256" key="2">
    <source>
        <dbReference type="SAM" id="Phobius"/>
    </source>
</evidence>
<feature type="transmembrane region" description="Helical" evidence="2">
    <location>
        <begin position="364"/>
        <end position="387"/>
    </location>
</feature>
<feature type="compositionally biased region" description="Polar residues" evidence="1">
    <location>
        <begin position="442"/>
        <end position="452"/>
    </location>
</feature>
<feature type="compositionally biased region" description="Basic and acidic residues" evidence="1">
    <location>
        <begin position="85"/>
        <end position="116"/>
    </location>
</feature>
<comment type="caution">
    <text evidence="3">The sequence shown here is derived from an EMBL/GenBank/DDBJ whole genome shotgun (WGS) entry which is preliminary data.</text>
</comment>
<feature type="compositionally biased region" description="Low complexity" evidence="1">
    <location>
        <begin position="453"/>
        <end position="462"/>
    </location>
</feature>
<feature type="compositionally biased region" description="Basic and acidic residues" evidence="1">
    <location>
        <begin position="153"/>
        <end position="184"/>
    </location>
</feature>
<evidence type="ECO:0000313" key="4">
    <source>
        <dbReference type="Proteomes" id="UP001286313"/>
    </source>
</evidence>
<keyword evidence="4" id="KW-1185">Reference proteome</keyword>
<evidence type="ECO:0000313" key="3">
    <source>
        <dbReference type="EMBL" id="KAK3892285.1"/>
    </source>
</evidence>
<proteinExistence type="predicted"/>
<protein>
    <submittedName>
        <fullName evidence="3">Uncharacterized protein</fullName>
    </submittedName>
</protein>
<feature type="region of interest" description="Disordered" evidence="1">
    <location>
        <begin position="71"/>
        <end position="116"/>
    </location>
</feature>
<name>A0AAE1L4A1_PETCI</name>
<feature type="region of interest" description="Disordered" evidence="1">
    <location>
        <begin position="432"/>
        <end position="478"/>
    </location>
</feature>
<sequence length="478" mass="54817">MRVGSGGGVEGGWVFVLAVLLLTFHTAYGHFILTEDGVTQEFDIPDEQTVRLMFWVERDESQDDSAAAVVGVGASEYNNEDEEREHESKRRSREQQQEVREHPHVTREEKQVREHHYVTREQQHVRIEEQQVREDPHVSREEQQVREHHHVTREHLHVSTEEQQVREHPHVTREQQQIREHHQVSTEQQHQVSREQQHATGDISGVSSTFLLERNVHINLTYIVSVFQYPTLHLVISERSRWLSAHFYHDRVYIPSADVEVYPKTNDTNTTNNTSLIGPQVYPMPPSWWGRKRVYIPSADVDVYPTPPSWWGRKVIITSSKPVYWYLCRSPYSCDPGSPLEQVQVIRSRVGSDVKCDADGGVSVVTLGVLVGGLTLLSLALTVILCYHRYHHSQDLSNTQHQAPSHSPQYPVIAPSPQYPVIAPSPQYPVIAPSPQYPATAPRTQPQHPALSTQPQQRATTPRPQPRHHPLPDFTMEC</sequence>
<feature type="transmembrane region" description="Helical" evidence="2">
    <location>
        <begin position="12"/>
        <end position="33"/>
    </location>
</feature>
<dbReference type="EMBL" id="JAWQEG010000271">
    <property type="protein sequence ID" value="KAK3892285.1"/>
    <property type="molecule type" value="Genomic_DNA"/>
</dbReference>
<keyword evidence="2" id="KW-0472">Membrane</keyword>
<evidence type="ECO:0000256" key="1">
    <source>
        <dbReference type="SAM" id="MobiDB-lite"/>
    </source>
</evidence>
<feature type="region of interest" description="Disordered" evidence="1">
    <location>
        <begin position="131"/>
        <end position="200"/>
    </location>
</feature>
<accession>A0AAE1L4A1</accession>
<dbReference type="Proteomes" id="UP001286313">
    <property type="component" value="Unassembled WGS sequence"/>
</dbReference>
<feature type="compositionally biased region" description="Basic and acidic residues" evidence="1">
    <location>
        <begin position="131"/>
        <end position="146"/>
    </location>
</feature>